<evidence type="ECO:0000313" key="2">
    <source>
        <dbReference type="Proteomes" id="UP001234989"/>
    </source>
</evidence>
<protein>
    <submittedName>
        <fullName evidence="1">Uncharacterized protein</fullName>
    </submittedName>
</protein>
<dbReference type="PANTHER" id="PTHR37984:SF5">
    <property type="entry name" value="PROTEIN NYNRIN-LIKE"/>
    <property type="match status" value="1"/>
</dbReference>
<feature type="non-terminal residue" evidence="1">
    <location>
        <position position="208"/>
    </location>
</feature>
<proteinExistence type="predicted"/>
<dbReference type="Proteomes" id="UP001234989">
    <property type="component" value="Chromosome 2"/>
</dbReference>
<dbReference type="AlphaFoldDB" id="A0AAF0PZB6"/>
<dbReference type="EMBL" id="CP133613">
    <property type="protein sequence ID" value="WMV13726.1"/>
    <property type="molecule type" value="Genomic_DNA"/>
</dbReference>
<dbReference type="InterPro" id="IPR050951">
    <property type="entry name" value="Retrovirus_Pol_polyprotein"/>
</dbReference>
<dbReference type="SUPFAM" id="SSF56672">
    <property type="entry name" value="DNA/RNA polymerases"/>
    <property type="match status" value="1"/>
</dbReference>
<dbReference type="PANTHER" id="PTHR37984">
    <property type="entry name" value="PROTEIN CBG26694"/>
    <property type="match status" value="1"/>
</dbReference>
<organism evidence="1 2">
    <name type="scientific">Solanum verrucosum</name>
    <dbReference type="NCBI Taxonomy" id="315347"/>
    <lineage>
        <taxon>Eukaryota</taxon>
        <taxon>Viridiplantae</taxon>
        <taxon>Streptophyta</taxon>
        <taxon>Embryophyta</taxon>
        <taxon>Tracheophyta</taxon>
        <taxon>Spermatophyta</taxon>
        <taxon>Magnoliopsida</taxon>
        <taxon>eudicotyledons</taxon>
        <taxon>Gunneridae</taxon>
        <taxon>Pentapetalae</taxon>
        <taxon>asterids</taxon>
        <taxon>lamiids</taxon>
        <taxon>Solanales</taxon>
        <taxon>Solanaceae</taxon>
        <taxon>Solanoideae</taxon>
        <taxon>Solaneae</taxon>
        <taxon>Solanum</taxon>
    </lineage>
</organism>
<name>A0AAF0PZB6_SOLVR</name>
<sequence length="208" mass="24089">MPKGQFVSCLKFRKMISKGCIHHLVHVRDKDSETPILESVPIVNEFPEVLVFLQKENRLWIENEDSDHLRIVFQVLKEQQVFSKFSKCECWLRYVAFHGYIDSGKGIEIDSKKTDAVKSWPTPLSPLNIQNFLGKKIDLSLHQRRWLELLRYYDMSVLYHPGKANVVEDALSQLSMGSITHVEEDKKGFVHDVHTLARLGVWLVGSNE</sequence>
<dbReference type="InterPro" id="IPR043128">
    <property type="entry name" value="Rev_trsase/Diguanyl_cyclase"/>
</dbReference>
<accession>A0AAF0PZB6</accession>
<dbReference type="Gene3D" id="3.30.70.270">
    <property type="match status" value="1"/>
</dbReference>
<gene>
    <name evidence="1" type="ORF">MTR67_007111</name>
</gene>
<keyword evidence="2" id="KW-1185">Reference proteome</keyword>
<evidence type="ECO:0000313" key="1">
    <source>
        <dbReference type="EMBL" id="WMV13726.1"/>
    </source>
</evidence>
<reference evidence="1" key="1">
    <citation type="submission" date="2023-08" db="EMBL/GenBank/DDBJ databases">
        <title>A de novo genome assembly of Solanum verrucosum Schlechtendal, a Mexican diploid species geographically isolated from the other diploid A-genome species in potato relatives.</title>
        <authorList>
            <person name="Hosaka K."/>
        </authorList>
    </citation>
    <scope>NUCLEOTIDE SEQUENCE</scope>
    <source>
        <tissue evidence="1">Young leaves</tissue>
    </source>
</reference>
<dbReference type="InterPro" id="IPR043502">
    <property type="entry name" value="DNA/RNA_pol_sf"/>
</dbReference>